<evidence type="ECO:0000313" key="2">
    <source>
        <dbReference type="EMBL" id="SVC30708.1"/>
    </source>
</evidence>
<proteinExistence type="predicted"/>
<organism evidence="2">
    <name type="scientific">marine metagenome</name>
    <dbReference type="NCBI Taxonomy" id="408172"/>
    <lineage>
        <taxon>unclassified sequences</taxon>
        <taxon>metagenomes</taxon>
        <taxon>ecological metagenomes</taxon>
    </lineage>
</organism>
<gene>
    <name evidence="2" type="ORF">METZ01_LOCUS283562</name>
</gene>
<dbReference type="Gene3D" id="3.30.1540.10">
    <property type="entry name" value="formyl-coa transferase, domain 3"/>
    <property type="match status" value="1"/>
</dbReference>
<reference evidence="2" key="1">
    <citation type="submission" date="2018-05" db="EMBL/GenBank/DDBJ databases">
        <authorList>
            <person name="Lanie J.A."/>
            <person name="Ng W.-L."/>
            <person name="Kazmierczak K.M."/>
            <person name="Andrzejewski T.M."/>
            <person name="Davidsen T.M."/>
            <person name="Wayne K.J."/>
            <person name="Tettelin H."/>
            <person name="Glass J.I."/>
            <person name="Rusch D."/>
            <person name="Podicherti R."/>
            <person name="Tsui H.-C.T."/>
            <person name="Winkler M.E."/>
        </authorList>
    </citation>
    <scope>NUCLEOTIDE SEQUENCE</scope>
</reference>
<dbReference type="Gene3D" id="3.40.50.10540">
    <property type="entry name" value="Crotonobetainyl-coa:carnitine coa-transferase, domain 1"/>
    <property type="match status" value="1"/>
</dbReference>
<dbReference type="AlphaFoldDB" id="A0A382L164"/>
<sequence>MGDGDGALANLRVLDLTRILAGPFCSQILSDHGADIIKVEALEGDETRRWGPPFDEEGMSAYFRGVNRNKRSLAINLAGSAGQAVLLKLLGKADVVIENFKAGQMEKWDLGYESTLRALFPRLVYAQITGYGSNGPMAGLPGFDAIAQVMSGLASINGVPNEPPVRVGTPISDLSAGLYITSAIMMALYERGATGLGQKVEVPLLDCSVSLLHPHAANYFVTGEAPVRMGNAHPNISPYQMFRTANCWIFIAGGNNKQFEQLASFLGMPELSRDDRFVDNASRKTHETELNVILAPLFKEQDGFLLAQE</sequence>
<dbReference type="GO" id="GO:0008410">
    <property type="term" value="F:CoA-transferase activity"/>
    <property type="evidence" value="ECO:0007669"/>
    <property type="project" value="TreeGrafter"/>
</dbReference>
<dbReference type="EMBL" id="UINC01084243">
    <property type="protein sequence ID" value="SVC30708.1"/>
    <property type="molecule type" value="Genomic_DNA"/>
</dbReference>
<evidence type="ECO:0008006" key="3">
    <source>
        <dbReference type="Google" id="ProtNLM"/>
    </source>
</evidence>
<dbReference type="PANTHER" id="PTHR48207">
    <property type="entry name" value="SUCCINATE--HYDROXYMETHYLGLUTARATE COA-TRANSFERASE"/>
    <property type="match status" value="1"/>
</dbReference>
<accession>A0A382L164</accession>
<dbReference type="InterPro" id="IPR023606">
    <property type="entry name" value="CoA-Trfase_III_dom_1_sf"/>
</dbReference>
<evidence type="ECO:0000256" key="1">
    <source>
        <dbReference type="ARBA" id="ARBA00022679"/>
    </source>
</evidence>
<dbReference type="SUPFAM" id="SSF89796">
    <property type="entry name" value="CoA-transferase family III (CaiB/BaiF)"/>
    <property type="match status" value="1"/>
</dbReference>
<name>A0A382L164_9ZZZZ</name>
<dbReference type="Pfam" id="PF02515">
    <property type="entry name" value="CoA_transf_3"/>
    <property type="match status" value="1"/>
</dbReference>
<dbReference type="InterPro" id="IPR050483">
    <property type="entry name" value="CoA-transferase_III_domain"/>
</dbReference>
<dbReference type="InterPro" id="IPR003673">
    <property type="entry name" value="CoA-Trfase_fam_III"/>
</dbReference>
<feature type="non-terminal residue" evidence="2">
    <location>
        <position position="309"/>
    </location>
</feature>
<dbReference type="PANTHER" id="PTHR48207:SF3">
    <property type="entry name" value="SUCCINATE--HYDROXYMETHYLGLUTARATE COA-TRANSFERASE"/>
    <property type="match status" value="1"/>
</dbReference>
<dbReference type="InterPro" id="IPR044855">
    <property type="entry name" value="CoA-Trfase_III_dom3_sf"/>
</dbReference>
<protein>
    <recommendedName>
        <fullName evidence="3">CoA transferase</fullName>
    </recommendedName>
</protein>
<keyword evidence="1" id="KW-0808">Transferase</keyword>